<accession>A0A9R1V1I0</accession>
<dbReference type="Proteomes" id="UP000235145">
    <property type="component" value="Unassembled WGS sequence"/>
</dbReference>
<name>A0A9R1V1I0_LACSA</name>
<evidence type="ECO:0000313" key="3">
    <source>
        <dbReference type="EMBL" id="KAJ0196653.1"/>
    </source>
</evidence>
<proteinExistence type="predicted"/>
<feature type="compositionally biased region" description="Basic and acidic residues" evidence="1">
    <location>
        <begin position="1"/>
        <end position="11"/>
    </location>
</feature>
<feature type="region of interest" description="Disordered" evidence="1">
    <location>
        <begin position="1"/>
        <end position="53"/>
    </location>
</feature>
<comment type="caution">
    <text evidence="3">The sequence shown here is derived from an EMBL/GenBank/DDBJ whole genome shotgun (WGS) entry which is preliminary data.</text>
</comment>
<dbReference type="InterPro" id="IPR006580">
    <property type="entry name" value="Znf_TTF"/>
</dbReference>
<dbReference type="PANTHER" id="PTHR45749">
    <property type="match status" value="1"/>
</dbReference>
<dbReference type="EMBL" id="NBSK02000007">
    <property type="protein sequence ID" value="KAJ0196653.1"/>
    <property type="molecule type" value="Genomic_DNA"/>
</dbReference>
<gene>
    <name evidence="3" type="ORF">LSAT_V11C700359510</name>
</gene>
<dbReference type="SMART" id="SM00597">
    <property type="entry name" value="ZnF_TTF"/>
    <property type="match status" value="1"/>
</dbReference>
<evidence type="ECO:0000256" key="1">
    <source>
        <dbReference type="SAM" id="MobiDB-lite"/>
    </source>
</evidence>
<sequence>MKKQSTLDDFLKRKHEISSQVPVEPPPTVIDANTPNDSVPATENPSKKPCHEMNDVDLNTLERDPSLRIQIYDYPINQRDTIRRAYMNLGPFQPTLSAYPKSGPEDHKRSFQCSWFKQFLWLEYSQSSNVVFCFPCFLFNKPSGMGYYGQRAFTVNGFQNWKKVGGKNMLFCNISELSVHLFTMLHKNHMTQDIRNTIEKFTDEDRKKNILRLKAIIYAVCWCAFQTIAFRGDNERPNSIN</sequence>
<organism evidence="3 4">
    <name type="scientific">Lactuca sativa</name>
    <name type="common">Garden lettuce</name>
    <dbReference type="NCBI Taxonomy" id="4236"/>
    <lineage>
        <taxon>Eukaryota</taxon>
        <taxon>Viridiplantae</taxon>
        <taxon>Streptophyta</taxon>
        <taxon>Embryophyta</taxon>
        <taxon>Tracheophyta</taxon>
        <taxon>Spermatophyta</taxon>
        <taxon>Magnoliopsida</taxon>
        <taxon>eudicotyledons</taxon>
        <taxon>Gunneridae</taxon>
        <taxon>Pentapetalae</taxon>
        <taxon>asterids</taxon>
        <taxon>campanulids</taxon>
        <taxon>Asterales</taxon>
        <taxon>Asteraceae</taxon>
        <taxon>Cichorioideae</taxon>
        <taxon>Cichorieae</taxon>
        <taxon>Lactucinae</taxon>
        <taxon>Lactuca</taxon>
    </lineage>
</organism>
<evidence type="ECO:0000313" key="4">
    <source>
        <dbReference type="Proteomes" id="UP000235145"/>
    </source>
</evidence>
<feature type="compositionally biased region" description="Polar residues" evidence="1">
    <location>
        <begin position="31"/>
        <end position="44"/>
    </location>
</feature>
<dbReference type="PANTHER" id="PTHR45749:SF26">
    <property type="entry name" value="ZINC FINGER MYM-TYPE PROTEIN 1-LIKE"/>
    <property type="match status" value="1"/>
</dbReference>
<dbReference type="AlphaFoldDB" id="A0A9R1V1I0"/>
<keyword evidence="4" id="KW-1185">Reference proteome</keyword>
<protein>
    <recommendedName>
        <fullName evidence="2">TTF-type domain-containing protein</fullName>
    </recommendedName>
</protein>
<feature type="domain" description="TTF-type" evidence="2">
    <location>
        <begin position="107"/>
        <end position="200"/>
    </location>
</feature>
<evidence type="ECO:0000259" key="2">
    <source>
        <dbReference type="SMART" id="SM00597"/>
    </source>
</evidence>
<reference evidence="3 4" key="1">
    <citation type="journal article" date="2017" name="Nat. Commun.">
        <title>Genome assembly with in vitro proximity ligation data and whole-genome triplication in lettuce.</title>
        <authorList>
            <person name="Reyes-Chin-Wo S."/>
            <person name="Wang Z."/>
            <person name="Yang X."/>
            <person name="Kozik A."/>
            <person name="Arikit S."/>
            <person name="Song C."/>
            <person name="Xia L."/>
            <person name="Froenicke L."/>
            <person name="Lavelle D.O."/>
            <person name="Truco M.J."/>
            <person name="Xia R."/>
            <person name="Zhu S."/>
            <person name="Xu C."/>
            <person name="Xu H."/>
            <person name="Xu X."/>
            <person name="Cox K."/>
            <person name="Korf I."/>
            <person name="Meyers B.C."/>
            <person name="Michelmore R.W."/>
        </authorList>
    </citation>
    <scope>NUCLEOTIDE SEQUENCE [LARGE SCALE GENOMIC DNA]</scope>
    <source>
        <strain evidence="4">cv. Salinas</strain>
        <tissue evidence="3">Seedlings</tissue>
    </source>
</reference>